<dbReference type="OrthoDB" id="2624091at2"/>
<dbReference type="Proteomes" id="UP000050482">
    <property type="component" value="Unassembled WGS sequence"/>
</dbReference>
<gene>
    <name evidence="1" type="ORF">AN477_20235</name>
</gene>
<dbReference type="RefSeq" id="WP_054971006.1">
    <property type="nucleotide sequence ID" value="NZ_LJCO01000090.1"/>
</dbReference>
<proteinExistence type="predicted"/>
<dbReference type="PATRIC" id="fig|471514.4.peg.4107"/>
<evidence type="ECO:0000313" key="1">
    <source>
        <dbReference type="EMBL" id="KPV41841.1"/>
    </source>
</evidence>
<comment type="caution">
    <text evidence="1">The sequence shown here is derived from an EMBL/GenBank/DDBJ whole genome shotgun (WGS) entry which is preliminary data.</text>
</comment>
<keyword evidence="2" id="KW-1185">Reference proteome</keyword>
<protein>
    <submittedName>
        <fullName evidence="1">Uncharacterized protein</fullName>
    </submittedName>
</protein>
<name>A0A0P9GN28_9BACL</name>
<dbReference type="AlphaFoldDB" id="A0A0P9GN28"/>
<dbReference type="EMBL" id="LJCO01000090">
    <property type="protein sequence ID" value="KPV41841.1"/>
    <property type="molecule type" value="Genomic_DNA"/>
</dbReference>
<sequence>MESTSLQTFRRKMMNPVHWRKANSILSKYTKAALASQSGAEKLVAELSEAFNVAMTQQERVQAAKWIVQQGIDPQSRRERMMLWKKAKS</sequence>
<evidence type="ECO:0000313" key="2">
    <source>
        <dbReference type="Proteomes" id="UP000050482"/>
    </source>
</evidence>
<dbReference type="STRING" id="471514.AN477_20235"/>
<reference evidence="1 2" key="1">
    <citation type="submission" date="2015-09" db="EMBL/GenBank/DDBJ databases">
        <title>Draft genome sequence of Alicyclobacillus ferrooxydans DSM 22381.</title>
        <authorList>
            <person name="Hemp J."/>
        </authorList>
    </citation>
    <scope>NUCLEOTIDE SEQUENCE [LARGE SCALE GENOMIC DNA]</scope>
    <source>
        <strain evidence="1 2">TC-34</strain>
    </source>
</reference>
<organism evidence="1 2">
    <name type="scientific">Alicyclobacillus ferrooxydans</name>
    <dbReference type="NCBI Taxonomy" id="471514"/>
    <lineage>
        <taxon>Bacteria</taxon>
        <taxon>Bacillati</taxon>
        <taxon>Bacillota</taxon>
        <taxon>Bacilli</taxon>
        <taxon>Bacillales</taxon>
        <taxon>Alicyclobacillaceae</taxon>
        <taxon>Alicyclobacillus</taxon>
    </lineage>
</organism>
<accession>A0A0P9GN28</accession>